<feature type="region of interest" description="Disordered" evidence="1">
    <location>
        <begin position="720"/>
        <end position="755"/>
    </location>
</feature>
<sequence length="844" mass="91549">MPRTFTRATIAESSTTQQTFIFPKDSHLIITTSGGIFSWDHDGVKRLFSSSKKGILAAREAKDGSQMLAVADEHVVVLHDCKRGREESWGLSGNEGIVRLLEYGPDAKSLFLSTSLTGAIQHYSIRESKLLDSPSSHPSAPTVLAVSPTSHLILSASENPTVVYLRNLTLRTSAIQLHPSASSAAIAAASFHPGRPNVFLLAFKDGSIAAYDATKIARNKVGAPNKSCMSTNGHTGEISHFKNLHRITNVRNMSDPPDASTNTTIGSKSIAITGAAFLPGFMTRAVSVGADGRCRLVDFEAGGKILRTWHAQAPVTSLSVLAAKVQPQPVKKIGHRQISGAVEGPIETKTIIAVGRVDGQVLLFDSVGLRLDQVIVNDLGEKIISVDWMRGPSPHAIPNSFQSTSAQKQAHHALSPNNGRSGTIKESSLLKVLKLPSGAVFDPVQVLPEVIVYISETEDVSTVRHTPNTGAVVRSTVAETTYLDLFSPVKKVSPPRARKSPVSSPRLRRSRLSSHTFVKSSSPGSTLRELDPVTESSEYTEHISIKPLNASVASKQTPPPAVAPPASAQRGPRSARKRVHIHATHSQVRSPGSSAVIRRNGKVLADLRKLSTGNSAQSKRGGSAALFAPYMNRTGITNLPRTGTQQLVEDEPKLPRQTQQSEHGHERRRHQTPQERKFECVSESRSSDRDIWLSAGSSDEICNRRDYVRHTYYHARTRQAEQSQVLTQHVQQPQARPRQAGQPHAQLPLAHEASRPKRAPFVPILKPEPAHGATPISPRPQNSGKEAAVLSMSEEAMFSASVSTEFFYLLYLSFSTAVTSKVAEETCAGLEGGRRDDKSDTEFY</sequence>
<feature type="region of interest" description="Disordered" evidence="1">
    <location>
        <begin position="491"/>
        <end position="535"/>
    </location>
</feature>
<feature type="compositionally biased region" description="Polar residues" evidence="1">
    <location>
        <begin position="584"/>
        <end position="593"/>
    </location>
</feature>
<dbReference type="OrthoDB" id="5362656at2759"/>
<dbReference type="InParanoid" id="A0A074YIS6"/>
<dbReference type="STRING" id="1043005.A0A074YIS6"/>
<feature type="compositionally biased region" description="Low complexity" evidence="1">
    <location>
        <begin position="728"/>
        <end position="746"/>
    </location>
</feature>
<dbReference type="AlphaFoldDB" id="A0A074YIS6"/>
<feature type="compositionally biased region" description="Basic residues" evidence="1">
    <location>
        <begin position="573"/>
        <end position="583"/>
    </location>
</feature>
<dbReference type="InterPro" id="IPR015943">
    <property type="entry name" value="WD40/YVTN_repeat-like_dom_sf"/>
</dbReference>
<dbReference type="SUPFAM" id="SSF50978">
    <property type="entry name" value="WD40 repeat-like"/>
    <property type="match status" value="1"/>
</dbReference>
<dbReference type="SMART" id="SM00320">
    <property type="entry name" value="WD40"/>
    <property type="match status" value="5"/>
</dbReference>
<feature type="region of interest" description="Disordered" evidence="1">
    <location>
        <begin position="548"/>
        <end position="597"/>
    </location>
</feature>
<feature type="compositionally biased region" description="Polar residues" evidence="1">
    <location>
        <begin position="515"/>
        <end position="525"/>
    </location>
</feature>
<evidence type="ECO:0000313" key="2">
    <source>
        <dbReference type="EMBL" id="KEQ97678.1"/>
    </source>
</evidence>
<dbReference type="RefSeq" id="XP_013346107.1">
    <property type="nucleotide sequence ID" value="XM_013490653.1"/>
</dbReference>
<dbReference type="Proteomes" id="UP000030641">
    <property type="component" value="Unassembled WGS sequence"/>
</dbReference>
<gene>
    <name evidence="2" type="ORF">AUEXF2481DRAFT_2611</name>
</gene>
<dbReference type="HOGENOM" id="CLU_013926_0_0_1"/>
<evidence type="ECO:0000313" key="3">
    <source>
        <dbReference type="Proteomes" id="UP000030641"/>
    </source>
</evidence>
<feature type="region of interest" description="Disordered" evidence="1">
    <location>
        <begin position="646"/>
        <end position="682"/>
    </location>
</feature>
<dbReference type="InterPro" id="IPR036322">
    <property type="entry name" value="WD40_repeat_dom_sf"/>
</dbReference>
<dbReference type="InterPro" id="IPR001680">
    <property type="entry name" value="WD40_rpt"/>
</dbReference>
<dbReference type="Gene3D" id="2.130.10.10">
    <property type="entry name" value="YVTN repeat-like/Quinoprotein amine dehydrogenase"/>
    <property type="match status" value="2"/>
</dbReference>
<evidence type="ECO:0000256" key="1">
    <source>
        <dbReference type="SAM" id="MobiDB-lite"/>
    </source>
</evidence>
<name>A0A074YIS6_AURSE</name>
<dbReference type="EMBL" id="KL584753">
    <property type="protein sequence ID" value="KEQ97678.1"/>
    <property type="molecule type" value="Genomic_DNA"/>
</dbReference>
<proteinExistence type="predicted"/>
<dbReference type="GeneID" id="25363163"/>
<dbReference type="OMA" id="WHAKAPL"/>
<keyword evidence="3" id="KW-1185">Reference proteome</keyword>
<organism evidence="2 3">
    <name type="scientific">Aureobasidium subglaciale (strain EXF-2481)</name>
    <name type="common">Aureobasidium pullulans var. subglaciale</name>
    <dbReference type="NCBI Taxonomy" id="1043005"/>
    <lineage>
        <taxon>Eukaryota</taxon>
        <taxon>Fungi</taxon>
        <taxon>Dikarya</taxon>
        <taxon>Ascomycota</taxon>
        <taxon>Pezizomycotina</taxon>
        <taxon>Dothideomycetes</taxon>
        <taxon>Dothideomycetidae</taxon>
        <taxon>Dothideales</taxon>
        <taxon>Saccotheciaceae</taxon>
        <taxon>Aureobasidium</taxon>
    </lineage>
</organism>
<accession>A0A074YIS6</accession>
<reference evidence="2 3" key="1">
    <citation type="journal article" date="2014" name="BMC Genomics">
        <title>Genome sequencing of four Aureobasidium pullulans varieties: biotechnological potential, stress tolerance, and description of new species.</title>
        <authorList>
            <person name="Gostin Ar C."/>
            <person name="Ohm R.A."/>
            <person name="Kogej T."/>
            <person name="Sonjak S."/>
            <person name="Turk M."/>
            <person name="Zajc J."/>
            <person name="Zalar P."/>
            <person name="Grube M."/>
            <person name="Sun H."/>
            <person name="Han J."/>
            <person name="Sharma A."/>
            <person name="Chiniquy J."/>
            <person name="Ngan C.Y."/>
            <person name="Lipzen A."/>
            <person name="Barry K."/>
            <person name="Grigoriev I.V."/>
            <person name="Gunde-Cimerman N."/>
        </authorList>
    </citation>
    <scope>NUCLEOTIDE SEQUENCE [LARGE SCALE GENOMIC DNA]</scope>
    <source>
        <strain evidence="2 3">EXF-2481</strain>
    </source>
</reference>
<feature type="compositionally biased region" description="Basic and acidic residues" evidence="1">
    <location>
        <begin position="672"/>
        <end position="682"/>
    </location>
</feature>
<protein>
    <submittedName>
        <fullName evidence="2">Uncharacterized protein</fullName>
    </submittedName>
</protein>